<keyword evidence="2" id="KW-1133">Transmembrane helix</keyword>
<feature type="transmembrane region" description="Helical" evidence="2">
    <location>
        <begin position="50"/>
        <end position="76"/>
    </location>
</feature>
<feature type="transmembrane region" description="Helical" evidence="2">
    <location>
        <begin position="22"/>
        <end position="43"/>
    </location>
</feature>
<reference evidence="4" key="2">
    <citation type="journal article" date="2024" name="Environ. Microbiol.">
        <title>Genome analysis and description of Tunturibacter gen. nov. expands the diversity of Terriglobia in tundra soils.</title>
        <authorList>
            <person name="Messyasz A."/>
            <person name="Mannisto M.K."/>
            <person name="Kerkhof L.J."/>
            <person name="Haggblom M.M."/>
        </authorList>
    </citation>
    <scope>NUCLEOTIDE SEQUENCE</scope>
    <source>
        <strain evidence="4">X5P6</strain>
    </source>
</reference>
<accession>A0AAU7ZPG0</accession>
<dbReference type="Pfam" id="PF07228">
    <property type="entry name" value="SpoIIE"/>
    <property type="match status" value="1"/>
</dbReference>
<feature type="transmembrane region" description="Helical" evidence="2">
    <location>
        <begin position="88"/>
        <end position="108"/>
    </location>
</feature>
<keyword evidence="2" id="KW-0812">Transmembrane</keyword>
<feature type="transmembrane region" description="Helical" evidence="2">
    <location>
        <begin position="115"/>
        <end position="135"/>
    </location>
</feature>
<name>A0AAU7ZPG0_9BACT</name>
<dbReference type="GO" id="GO:0016791">
    <property type="term" value="F:phosphatase activity"/>
    <property type="evidence" value="ECO:0007669"/>
    <property type="project" value="TreeGrafter"/>
</dbReference>
<dbReference type="EMBL" id="CP132942">
    <property type="protein sequence ID" value="XCB32828.1"/>
    <property type="molecule type" value="Genomic_DNA"/>
</dbReference>
<feature type="transmembrane region" description="Helical" evidence="2">
    <location>
        <begin position="171"/>
        <end position="191"/>
    </location>
</feature>
<proteinExistence type="predicted"/>
<dbReference type="Gene3D" id="3.60.40.10">
    <property type="entry name" value="PPM-type phosphatase domain"/>
    <property type="match status" value="1"/>
</dbReference>
<dbReference type="KEGG" id="tpsc:RBB77_20765"/>
<evidence type="ECO:0000256" key="1">
    <source>
        <dbReference type="ARBA" id="ARBA00022801"/>
    </source>
</evidence>
<evidence type="ECO:0000259" key="3">
    <source>
        <dbReference type="SMART" id="SM00331"/>
    </source>
</evidence>
<dbReference type="PANTHER" id="PTHR43156">
    <property type="entry name" value="STAGE II SPORULATION PROTEIN E-RELATED"/>
    <property type="match status" value="1"/>
</dbReference>
<dbReference type="SMART" id="SM00331">
    <property type="entry name" value="PP2C_SIG"/>
    <property type="match status" value="1"/>
</dbReference>
<evidence type="ECO:0000256" key="2">
    <source>
        <dbReference type="SAM" id="Phobius"/>
    </source>
</evidence>
<dbReference type="SUPFAM" id="SSF81606">
    <property type="entry name" value="PP2C-like"/>
    <property type="match status" value="1"/>
</dbReference>
<sequence length="466" mass="51294">MYAGDAQLTASQVLRTFHRDELYLFLGAACTTFGLISVVFAFLTRKFDAMVFWLGLFAILYGQRMWLDLGLLRLMIPPSDFFNNLHDAIKYLVPIPAFFYFDAAGFLPRLSGRRIALALSIPFLCLFAGTFWFGNRISFELINHLIVILTLVVLIIQAVARRQTDRDYILVRRGILVFAAFAIFENIAGAFGHFPNGEPLAFTFFLGTLGYVAAKRSLHRDQQFNDLQKELEIARRIQTSILPSPYPQSAHFQVAARYVPMTAVAGDFYDFLISSETEAGLLIADVSGHGVPAALIASMVKLAATSQRANASDPAQLLTGMNSVLCGNTQDQFVTAAYVYLDAATSTLRYSAAAHPPMLLLRAGNVVEVVENGLMLAAFSFATYATVAHPLEPGDRLLLYTDGILEAANAQGEEFGSTRLHALLRDVAHLSAEDSADRIISSLEQWSSNSQNDDLTLLICDYQSVG</sequence>
<keyword evidence="1" id="KW-0378">Hydrolase</keyword>
<dbReference type="AlphaFoldDB" id="A0AAU7ZPG0"/>
<feature type="transmembrane region" description="Helical" evidence="2">
    <location>
        <begin position="141"/>
        <end position="159"/>
    </location>
</feature>
<keyword evidence="2" id="KW-0472">Membrane</keyword>
<gene>
    <name evidence="4" type="ORF">RBB77_20765</name>
</gene>
<protein>
    <submittedName>
        <fullName evidence="4">PP2C family protein-serine/threonine phosphatase</fullName>
    </submittedName>
</protein>
<dbReference type="PANTHER" id="PTHR43156:SF2">
    <property type="entry name" value="STAGE II SPORULATION PROTEIN E"/>
    <property type="match status" value="1"/>
</dbReference>
<reference evidence="4" key="1">
    <citation type="submission" date="2023-08" db="EMBL/GenBank/DDBJ databases">
        <authorList>
            <person name="Messyasz A."/>
            <person name="Mannisto M.K."/>
            <person name="Kerkhof L.J."/>
            <person name="Haggblom M."/>
        </authorList>
    </citation>
    <scope>NUCLEOTIDE SEQUENCE</scope>
    <source>
        <strain evidence="4">X5P6</strain>
    </source>
</reference>
<feature type="domain" description="PPM-type phosphatase" evidence="3">
    <location>
        <begin position="249"/>
        <end position="462"/>
    </location>
</feature>
<dbReference type="InterPro" id="IPR036457">
    <property type="entry name" value="PPM-type-like_dom_sf"/>
</dbReference>
<organism evidence="4">
    <name type="scientific">Tunturiibacter psychrotolerans</name>
    <dbReference type="NCBI Taxonomy" id="3069686"/>
    <lineage>
        <taxon>Bacteria</taxon>
        <taxon>Pseudomonadati</taxon>
        <taxon>Acidobacteriota</taxon>
        <taxon>Terriglobia</taxon>
        <taxon>Terriglobales</taxon>
        <taxon>Acidobacteriaceae</taxon>
        <taxon>Tunturiibacter</taxon>
    </lineage>
</organism>
<dbReference type="InterPro" id="IPR052016">
    <property type="entry name" value="Bact_Sigma-Reg"/>
</dbReference>
<dbReference type="RefSeq" id="WP_353063665.1">
    <property type="nucleotide sequence ID" value="NZ_CP132942.1"/>
</dbReference>
<evidence type="ECO:0000313" key="4">
    <source>
        <dbReference type="EMBL" id="XCB32828.1"/>
    </source>
</evidence>
<dbReference type="InterPro" id="IPR001932">
    <property type="entry name" value="PPM-type_phosphatase-like_dom"/>
</dbReference>